<dbReference type="RefSeq" id="WP_145061127.1">
    <property type="nucleotide sequence ID" value="NZ_CP036287.1"/>
</dbReference>
<dbReference type="InterPro" id="IPR044135">
    <property type="entry name" value="Met-tRNA-FMT_C"/>
</dbReference>
<comment type="catalytic activity">
    <reaction evidence="7 8">
        <text>L-methionyl-tRNA(fMet) + (6R)-10-formyltetrahydrofolate = N-formyl-L-methionyl-tRNA(fMet) + (6S)-5,6,7,8-tetrahydrofolate + H(+)</text>
        <dbReference type="Rhea" id="RHEA:24380"/>
        <dbReference type="Rhea" id="RHEA-COMP:9952"/>
        <dbReference type="Rhea" id="RHEA-COMP:9953"/>
        <dbReference type="ChEBI" id="CHEBI:15378"/>
        <dbReference type="ChEBI" id="CHEBI:57453"/>
        <dbReference type="ChEBI" id="CHEBI:78530"/>
        <dbReference type="ChEBI" id="CHEBI:78844"/>
        <dbReference type="ChEBI" id="CHEBI:195366"/>
        <dbReference type="EC" id="2.1.2.9"/>
    </reaction>
</comment>
<keyword evidence="5 8" id="KW-0808">Transferase</keyword>
<keyword evidence="12" id="KW-1185">Reference proteome</keyword>
<dbReference type="GO" id="GO:0004479">
    <property type="term" value="F:methionyl-tRNA formyltransferase activity"/>
    <property type="evidence" value="ECO:0007669"/>
    <property type="project" value="UniProtKB-UniRule"/>
</dbReference>
<dbReference type="Proteomes" id="UP000316921">
    <property type="component" value="Chromosome"/>
</dbReference>
<evidence type="ECO:0000256" key="6">
    <source>
        <dbReference type="ARBA" id="ARBA00022917"/>
    </source>
</evidence>
<evidence type="ECO:0000256" key="7">
    <source>
        <dbReference type="ARBA" id="ARBA00048558"/>
    </source>
</evidence>
<dbReference type="NCBIfam" id="TIGR00460">
    <property type="entry name" value="fmt"/>
    <property type="match status" value="1"/>
</dbReference>
<dbReference type="EC" id="2.1.2.9" evidence="3 8"/>
<dbReference type="HAMAP" id="MF_00182">
    <property type="entry name" value="Formyl_trans"/>
    <property type="match status" value="1"/>
</dbReference>
<evidence type="ECO:0000256" key="4">
    <source>
        <dbReference type="ARBA" id="ARBA00016014"/>
    </source>
</evidence>
<dbReference type="SUPFAM" id="SSF50486">
    <property type="entry name" value="FMT C-terminal domain-like"/>
    <property type="match status" value="1"/>
</dbReference>
<gene>
    <name evidence="8 11" type="primary">fmt</name>
    <name evidence="11" type="ORF">Pla133_00140</name>
</gene>
<evidence type="ECO:0000259" key="9">
    <source>
        <dbReference type="Pfam" id="PF00551"/>
    </source>
</evidence>
<reference evidence="11 12" key="1">
    <citation type="submission" date="2019-02" db="EMBL/GenBank/DDBJ databases">
        <title>Deep-cultivation of Planctomycetes and their phenomic and genomic characterization uncovers novel biology.</title>
        <authorList>
            <person name="Wiegand S."/>
            <person name="Jogler M."/>
            <person name="Boedeker C."/>
            <person name="Pinto D."/>
            <person name="Vollmers J."/>
            <person name="Rivas-Marin E."/>
            <person name="Kohn T."/>
            <person name="Peeters S.H."/>
            <person name="Heuer A."/>
            <person name="Rast P."/>
            <person name="Oberbeckmann S."/>
            <person name="Bunk B."/>
            <person name="Jeske O."/>
            <person name="Meyerdierks A."/>
            <person name="Storesund J.E."/>
            <person name="Kallscheuer N."/>
            <person name="Luecker S."/>
            <person name="Lage O.M."/>
            <person name="Pohl T."/>
            <person name="Merkel B.J."/>
            <person name="Hornburger P."/>
            <person name="Mueller R.-W."/>
            <person name="Bruemmer F."/>
            <person name="Labrenz M."/>
            <person name="Spormann A.M."/>
            <person name="Op den Camp H."/>
            <person name="Overmann J."/>
            <person name="Amann R."/>
            <person name="Jetten M.S.M."/>
            <person name="Mascher T."/>
            <person name="Medema M.H."/>
            <person name="Devos D.P."/>
            <person name="Kaster A.-K."/>
            <person name="Ovreas L."/>
            <person name="Rohde M."/>
            <person name="Galperin M.Y."/>
            <person name="Jogler C."/>
        </authorList>
    </citation>
    <scope>NUCLEOTIDE SEQUENCE [LARGE SCALE GENOMIC DNA]</scope>
    <source>
        <strain evidence="11 12">Pla133</strain>
    </source>
</reference>
<dbReference type="SUPFAM" id="SSF53328">
    <property type="entry name" value="Formyltransferase"/>
    <property type="match status" value="1"/>
</dbReference>
<evidence type="ECO:0000256" key="3">
    <source>
        <dbReference type="ARBA" id="ARBA00012261"/>
    </source>
</evidence>
<dbReference type="Gene3D" id="3.40.50.170">
    <property type="entry name" value="Formyl transferase, N-terminal domain"/>
    <property type="match status" value="1"/>
</dbReference>
<dbReference type="InterPro" id="IPR005794">
    <property type="entry name" value="Fmt"/>
</dbReference>
<dbReference type="InterPro" id="IPR037022">
    <property type="entry name" value="Formyl_trans_C_sf"/>
</dbReference>
<evidence type="ECO:0000256" key="2">
    <source>
        <dbReference type="ARBA" id="ARBA00010699"/>
    </source>
</evidence>
<dbReference type="AlphaFoldDB" id="A0A518BDH5"/>
<evidence type="ECO:0000256" key="8">
    <source>
        <dbReference type="HAMAP-Rule" id="MF_00182"/>
    </source>
</evidence>
<dbReference type="Pfam" id="PF00551">
    <property type="entry name" value="Formyl_trans_N"/>
    <property type="match status" value="1"/>
</dbReference>
<sequence length="319" mass="33623">MTAPIRVVFFGSPPFATPIVERLLSSEHRPVAVVTPPDRPAGRGRAAQSSPVAVLTDAAGVELLRPESTREMELRARLRALDADVFLVASYGELFDQELLAMPARACLNVHGSLLPRWRGAAPVQAAILAGDSVTGVSVQRMVRGLDAGDVLLSRETPIGPETTGGELFDRLAHLGADAAIAALDLIAAGDAHFTPQDPEAVTRCRKLDKRSGVLDWSDDAAALERRVRAMNPRPGARTTLADGRVLGVKRAAVVGGSSGAPGTPDPAALDQGRLVIHAGRGALELLEVQPAGKRPMLAADFLRGARIDPEVPLGQEQE</sequence>
<dbReference type="Pfam" id="PF02911">
    <property type="entry name" value="Formyl_trans_C"/>
    <property type="match status" value="1"/>
</dbReference>
<dbReference type="GO" id="GO:0005829">
    <property type="term" value="C:cytosol"/>
    <property type="evidence" value="ECO:0007669"/>
    <property type="project" value="TreeGrafter"/>
</dbReference>
<evidence type="ECO:0000313" key="12">
    <source>
        <dbReference type="Proteomes" id="UP000316921"/>
    </source>
</evidence>
<dbReference type="PANTHER" id="PTHR11138:SF5">
    <property type="entry name" value="METHIONYL-TRNA FORMYLTRANSFERASE, MITOCHONDRIAL"/>
    <property type="match status" value="1"/>
</dbReference>
<evidence type="ECO:0000313" key="11">
    <source>
        <dbReference type="EMBL" id="QDU64953.1"/>
    </source>
</evidence>
<dbReference type="InterPro" id="IPR036477">
    <property type="entry name" value="Formyl_transf_N_sf"/>
</dbReference>
<keyword evidence="6 8" id="KW-0648">Protein biosynthesis</keyword>
<proteinExistence type="inferred from homology"/>
<dbReference type="EMBL" id="CP036287">
    <property type="protein sequence ID" value="QDU64953.1"/>
    <property type="molecule type" value="Genomic_DNA"/>
</dbReference>
<dbReference type="Gene3D" id="3.10.25.10">
    <property type="entry name" value="Formyl transferase, C-terminal domain"/>
    <property type="match status" value="1"/>
</dbReference>
<name>A0A518BDH5_9BACT</name>
<feature type="binding site" evidence="8">
    <location>
        <begin position="113"/>
        <end position="116"/>
    </location>
    <ligand>
        <name>(6S)-5,6,7,8-tetrahydrofolate</name>
        <dbReference type="ChEBI" id="CHEBI:57453"/>
    </ligand>
</feature>
<comment type="similarity">
    <text evidence="2 8">Belongs to the Fmt family.</text>
</comment>
<dbReference type="InterPro" id="IPR005793">
    <property type="entry name" value="Formyl_trans_C"/>
</dbReference>
<evidence type="ECO:0000256" key="5">
    <source>
        <dbReference type="ARBA" id="ARBA00022679"/>
    </source>
</evidence>
<protein>
    <recommendedName>
        <fullName evidence="4 8">Methionyl-tRNA formyltransferase</fullName>
        <ecNumber evidence="3 8">2.1.2.9</ecNumber>
    </recommendedName>
</protein>
<accession>A0A518BDH5</accession>
<evidence type="ECO:0000256" key="1">
    <source>
        <dbReference type="ARBA" id="ARBA00002606"/>
    </source>
</evidence>
<dbReference type="InterPro" id="IPR002376">
    <property type="entry name" value="Formyl_transf_N"/>
</dbReference>
<dbReference type="InterPro" id="IPR041711">
    <property type="entry name" value="Met-tRNA-FMT_N"/>
</dbReference>
<evidence type="ECO:0000259" key="10">
    <source>
        <dbReference type="Pfam" id="PF02911"/>
    </source>
</evidence>
<feature type="domain" description="Formyl transferase C-terminal" evidence="10">
    <location>
        <begin position="207"/>
        <end position="306"/>
    </location>
</feature>
<dbReference type="CDD" id="cd08646">
    <property type="entry name" value="FMT_core_Met-tRNA-FMT_N"/>
    <property type="match status" value="1"/>
</dbReference>
<dbReference type="PANTHER" id="PTHR11138">
    <property type="entry name" value="METHIONYL-TRNA FORMYLTRANSFERASE"/>
    <property type="match status" value="1"/>
</dbReference>
<organism evidence="11 12">
    <name type="scientific">Engelhardtia mirabilis</name>
    <dbReference type="NCBI Taxonomy" id="2528011"/>
    <lineage>
        <taxon>Bacteria</taxon>
        <taxon>Pseudomonadati</taxon>
        <taxon>Planctomycetota</taxon>
        <taxon>Planctomycetia</taxon>
        <taxon>Planctomycetia incertae sedis</taxon>
        <taxon>Engelhardtia</taxon>
    </lineage>
</organism>
<dbReference type="KEGG" id="pbap:Pla133_00140"/>
<comment type="function">
    <text evidence="1 8">Attaches a formyl group to the free amino group of methionyl-tRNA(fMet). The formyl group appears to play a dual role in the initiator identity of N-formylmethionyl-tRNA by promoting its recognition by IF2 and preventing the misappropriation of this tRNA by the elongation apparatus.</text>
</comment>
<dbReference type="InterPro" id="IPR011034">
    <property type="entry name" value="Formyl_transferase-like_C_sf"/>
</dbReference>
<feature type="domain" description="Formyl transferase N-terminal" evidence="9">
    <location>
        <begin position="6"/>
        <end position="183"/>
    </location>
</feature>
<dbReference type="CDD" id="cd08704">
    <property type="entry name" value="Met_tRNA_FMT_C"/>
    <property type="match status" value="1"/>
</dbReference>